<dbReference type="PANTHER" id="PTHR12526">
    <property type="entry name" value="GLYCOSYLTRANSFERASE"/>
    <property type="match status" value="1"/>
</dbReference>
<accession>A0A2A7HSG6</accession>
<keyword evidence="1" id="KW-0328">Glycosyltransferase</keyword>
<gene>
    <name evidence="4" type="ORF">COM96_22200</name>
</gene>
<evidence type="ECO:0000256" key="1">
    <source>
        <dbReference type="ARBA" id="ARBA00022676"/>
    </source>
</evidence>
<comment type="caution">
    <text evidence="4">The sequence shown here is derived from an EMBL/GenBank/DDBJ whole genome shotgun (WGS) entry which is preliminary data.</text>
</comment>
<dbReference type="Gene3D" id="3.40.50.2000">
    <property type="entry name" value="Glycogen Phosphorylase B"/>
    <property type="match status" value="3"/>
</dbReference>
<proteinExistence type="predicted"/>
<evidence type="ECO:0000313" key="4">
    <source>
        <dbReference type="EMBL" id="PEC19908.1"/>
    </source>
</evidence>
<keyword evidence="2" id="KW-0808">Transferase</keyword>
<reference evidence="4 5" key="1">
    <citation type="submission" date="2017-09" db="EMBL/GenBank/DDBJ databases">
        <title>Large-scale bioinformatics analysis of Bacillus genomes uncovers conserved roles of natural products in bacterial physiology.</title>
        <authorList>
            <consortium name="Agbiome Team Llc"/>
            <person name="Bleich R.M."/>
            <person name="Grubbs K.J."/>
            <person name="Santa Maria K.C."/>
            <person name="Allen S.E."/>
            <person name="Farag S."/>
            <person name="Shank E.A."/>
            <person name="Bowers A."/>
        </authorList>
    </citation>
    <scope>NUCLEOTIDE SEQUENCE [LARGE SCALE GENOMIC DNA]</scope>
    <source>
        <strain evidence="4 5">AFS096845</strain>
    </source>
</reference>
<evidence type="ECO:0000313" key="5">
    <source>
        <dbReference type="Proteomes" id="UP000220006"/>
    </source>
</evidence>
<protein>
    <recommendedName>
        <fullName evidence="3">Glycosyl transferase family 1 domain-containing protein</fullName>
    </recommendedName>
</protein>
<dbReference type="InterPro" id="IPR001296">
    <property type="entry name" value="Glyco_trans_1"/>
</dbReference>
<dbReference type="Pfam" id="PF00534">
    <property type="entry name" value="Glycos_transf_1"/>
    <property type="match status" value="1"/>
</dbReference>
<evidence type="ECO:0000259" key="3">
    <source>
        <dbReference type="Pfam" id="PF00534"/>
    </source>
</evidence>
<dbReference type="PANTHER" id="PTHR12526:SF629">
    <property type="entry name" value="TEICHURONIC ACID BIOSYNTHESIS GLYCOSYLTRANSFERASE TUAH-RELATED"/>
    <property type="match status" value="1"/>
</dbReference>
<dbReference type="SUPFAM" id="SSF53756">
    <property type="entry name" value="UDP-Glycosyltransferase/glycogen phosphorylase"/>
    <property type="match status" value="1"/>
</dbReference>
<dbReference type="GO" id="GO:0016757">
    <property type="term" value="F:glycosyltransferase activity"/>
    <property type="evidence" value="ECO:0007669"/>
    <property type="project" value="UniProtKB-KW"/>
</dbReference>
<dbReference type="EMBL" id="NVLK01000053">
    <property type="protein sequence ID" value="PEC19908.1"/>
    <property type="molecule type" value="Genomic_DNA"/>
</dbReference>
<dbReference type="RefSeq" id="WP_097905575.1">
    <property type="nucleotide sequence ID" value="NZ_NVLK01000053.1"/>
</dbReference>
<name>A0A2A7HSG6_BACCE</name>
<organism evidence="4 5">
    <name type="scientific">Bacillus cereus</name>
    <dbReference type="NCBI Taxonomy" id="1396"/>
    <lineage>
        <taxon>Bacteria</taxon>
        <taxon>Bacillati</taxon>
        <taxon>Bacillota</taxon>
        <taxon>Bacilli</taxon>
        <taxon>Bacillales</taxon>
        <taxon>Bacillaceae</taxon>
        <taxon>Bacillus</taxon>
        <taxon>Bacillus cereus group</taxon>
    </lineage>
</organism>
<dbReference type="AlphaFoldDB" id="A0A2A7HSG6"/>
<feature type="domain" description="Glycosyl transferase family 1" evidence="3">
    <location>
        <begin position="317"/>
        <end position="474"/>
    </location>
</feature>
<evidence type="ECO:0000256" key="2">
    <source>
        <dbReference type="ARBA" id="ARBA00022679"/>
    </source>
</evidence>
<dbReference type="Proteomes" id="UP000220006">
    <property type="component" value="Unassembled WGS sequence"/>
</dbReference>
<sequence length="504" mass="59648">MGKIGVYFLNLDYGEKLTGIEIASLKRAQLFDKFLNYDVELLSIKYRRILDQYRCIYSKEYNFSNKINFENLYEYFQHSEIRKTFKDVTDGIWAYSKEPNKEHVVKVINEDKDIIKYTVYHEEDNQKINYINHFIHGKKYMREQFDEYGTLSNKQYFDEAQKIVREEYYRTDGTIAFIKDINKNTILLMDECGHFYKNVTEEELIEMWIRKKIENDDESILFVDKNRFYYDIVKRVRNSKVHIIPIVHSTFYNNPNDKLTGPLNSNYIPIWKDFNQVEKVVVLTQKQKQDIDNRFEKNEKLVVIPHAISDDIQEVPFTERDPNKCVLFARLAPEKQIDKMIEIFTCVVQEVPSATLHIYGEGKEKSKLLDIIKRNNMEKNIFIHPFTLQTKQILNESSCFLLTSRNEGFCLAAQEAISCGCPVICFDIDYLGDYLRNGDNSIKVDQDNIEQFVEKVITLLKDDTKRRIYSENSYRIIKDFTGEVISTKWEALIKSVLMPANYKG</sequence>